<name>A0A0F8ZR55_9ZZZZ</name>
<feature type="non-terminal residue" evidence="1">
    <location>
        <position position="75"/>
    </location>
</feature>
<proteinExistence type="predicted"/>
<accession>A0A0F8ZR55</accession>
<organism evidence="1">
    <name type="scientific">marine sediment metagenome</name>
    <dbReference type="NCBI Taxonomy" id="412755"/>
    <lineage>
        <taxon>unclassified sequences</taxon>
        <taxon>metagenomes</taxon>
        <taxon>ecological metagenomes</taxon>
    </lineage>
</organism>
<reference evidence="1" key="1">
    <citation type="journal article" date="2015" name="Nature">
        <title>Complex archaea that bridge the gap between prokaryotes and eukaryotes.</title>
        <authorList>
            <person name="Spang A."/>
            <person name="Saw J.H."/>
            <person name="Jorgensen S.L."/>
            <person name="Zaremba-Niedzwiedzka K."/>
            <person name="Martijn J."/>
            <person name="Lind A.E."/>
            <person name="van Eijk R."/>
            <person name="Schleper C."/>
            <person name="Guy L."/>
            <person name="Ettema T.J."/>
        </authorList>
    </citation>
    <scope>NUCLEOTIDE SEQUENCE</scope>
</reference>
<protein>
    <submittedName>
        <fullName evidence="1">Uncharacterized protein</fullName>
    </submittedName>
</protein>
<sequence>MDSIALAEIVTAVVMVLGGQKGLEIYKRKRFANGNGGHDRRKSNSFADSDKEFIKGCFENQTLKLVMELGKVVRT</sequence>
<dbReference type="AlphaFoldDB" id="A0A0F8ZR55"/>
<comment type="caution">
    <text evidence="1">The sequence shown here is derived from an EMBL/GenBank/DDBJ whole genome shotgun (WGS) entry which is preliminary data.</text>
</comment>
<gene>
    <name evidence="1" type="ORF">LCGC14_3004880</name>
</gene>
<dbReference type="EMBL" id="LAZR01062017">
    <property type="protein sequence ID" value="KKK62386.1"/>
    <property type="molecule type" value="Genomic_DNA"/>
</dbReference>
<evidence type="ECO:0000313" key="1">
    <source>
        <dbReference type="EMBL" id="KKK62386.1"/>
    </source>
</evidence>